<dbReference type="GO" id="GO:0003676">
    <property type="term" value="F:nucleic acid binding"/>
    <property type="evidence" value="ECO:0007669"/>
    <property type="project" value="InterPro"/>
</dbReference>
<dbReference type="Pfam" id="PF00075">
    <property type="entry name" value="RNase_H"/>
    <property type="match status" value="1"/>
</dbReference>
<gene>
    <name evidence="2" type="ORF">S03H2_14216</name>
</gene>
<evidence type="ECO:0000259" key="1">
    <source>
        <dbReference type="PROSITE" id="PS50879"/>
    </source>
</evidence>
<reference evidence="2" key="1">
    <citation type="journal article" date="2014" name="Front. Microbiol.">
        <title>High frequency of phylogenetically diverse reductive dehalogenase-homologous genes in deep subseafloor sedimentary metagenomes.</title>
        <authorList>
            <person name="Kawai M."/>
            <person name="Futagami T."/>
            <person name="Toyoda A."/>
            <person name="Takaki Y."/>
            <person name="Nishi S."/>
            <person name="Hori S."/>
            <person name="Arai W."/>
            <person name="Tsubouchi T."/>
            <person name="Morono Y."/>
            <person name="Uchiyama I."/>
            <person name="Ito T."/>
            <person name="Fujiyama A."/>
            <person name="Inagaki F."/>
            <person name="Takami H."/>
        </authorList>
    </citation>
    <scope>NUCLEOTIDE SEQUENCE</scope>
    <source>
        <strain evidence="2">Expedition CK06-06</strain>
    </source>
</reference>
<dbReference type="SUPFAM" id="SSF53098">
    <property type="entry name" value="Ribonuclease H-like"/>
    <property type="match status" value="1"/>
</dbReference>
<feature type="domain" description="RNase H type-1" evidence="1">
    <location>
        <begin position="3"/>
        <end position="37"/>
    </location>
</feature>
<evidence type="ECO:0000313" key="2">
    <source>
        <dbReference type="EMBL" id="GAH42710.1"/>
    </source>
</evidence>
<dbReference type="EMBL" id="BARU01007208">
    <property type="protein sequence ID" value="GAH42710.1"/>
    <property type="molecule type" value="Genomic_DNA"/>
</dbReference>
<dbReference type="InterPro" id="IPR002156">
    <property type="entry name" value="RNaseH_domain"/>
</dbReference>
<dbReference type="InterPro" id="IPR012337">
    <property type="entry name" value="RNaseH-like_sf"/>
</dbReference>
<accession>X1GD13</accession>
<protein>
    <recommendedName>
        <fullName evidence="1">RNase H type-1 domain-containing protein</fullName>
    </recommendedName>
</protein>
<name>X1GD13_9ZZZZ</name>
<feature type="non-terminal residue" evidence="2">
    <location>
        <position position="37"/>
    </location>
</feature>
<dbReference type="AlphaFoldDB" id="X1GD13"/>
<proteinExistence type="predicted"/>
<sequence length="37" mass="4003">MANLDKLILYTDGASLGNPGRAGIGIVIYNQNRDVIR</sequence>
<dbReference type="PROSITE" id="PS50879">
    <property type="entry name" value="RNASE_H_1"/>
    <property type="match status" value="1"/>
</dbReference>
<comment type="caution">
    <text evidence="2">The sequence shown here is derived from an EMBL/GenBank/DDBJ whole genome shotgun (WGS) entry which is preliminary data.</text>
</comment>
<dbReference type="GO" id="GO:0004523">
    <property type="term" value="F:RNA-DNA hybrid ribonuclease activity"/>
    <property type="evidence" value="ECO:0007669"/>
    <property type="project" value="InterPro"/>
</dbReference>
<organism evidence="2">
    <name type="scientific">marine sediment metagenome</name>
    <dbReference type="NCBI Taxonomy" id="412755"/>
    <lineage>
        <taxon>unclassified sequences</taxon>
        <taxon>metagenomes</taxon>
        <taxon>ecological metagenomes</taxon>
    </lineage>
</organism>
<dbReference type="InterPro" id="IPR036397">
    <property type="entry name" value="RNaseH_sf"/>
</dbReference>
<dbReference type="Gene3D" id="3.30.420.10">
    <property type="entry name" value="Ribonuclease H-like superfamily/Ribonuclease H"/>
    <property type="match status" value="1"/>
</dbReference>